<dbReference type="GO" id="GO:0005737">
    <property type="term" value="C:cytoplasm"/>
    <property type="evidence" value="ECO:0007669"/>
    <property type="project" value="TreeGrafter"/>
</dbReference>
<evidence type="ECO:0000313" key="4">
    <source>
        <dbReference type="Proteomes" id="UP000295604"/>
    </source>
</evidence>
<evidence type="ECO:0000259" key="2">
    <source>
        <dbReference type="PROSITE" id="PS50166"/>
    </source>
</evidence>
<sequence>MAQAASVNGGRSEIISRIHQALEAIHSSLSSNNARRDAQLFLENIKTIDEAPFHGFTLASNKSQSPVVRHYALSLIEHAIKQNWVDYTDQQSSMLREWTLELCRSLAKDDPLYIRSKTAQLWVEVAKRCWGSEWMDMDEMLLRIWQLPDSAVHKELVLFVLETLSDEVFNGDDAVVAMREGVLSRGCVEIFTPAHILKEAFPNRSAGPEVRFGVEGWLGRVADFLGQCLNGDVQNDVQVRSCAVKSLTVLHSLMPWAIPKAVAVANCVPVMCRALATPDASIQKASLEALHALYSRPNFNEQEFKDLVVPMYNATSVDLLKRLLAWSAVDVEDMLSLLGNYLDRRFSAIPTNSDIGGFLNLLLTTVQSPSLIIAIPVLATWTRLLNNRLIGQSPANSHLIGPLLEVCGSRLIRYENLPEDTPDPTFLFLMEDTDTVPERHAFLGNYRRFSTQVIEAIVQLKLSDAVYHIFGQAEEVLQHLHDGYALVDVTRYVKHSMPVLRVDAQFTVIEAALKGYMKWRASANQQSMPDYDQQRAALERDLESWCNKLLEMNFEDPLIRKRILQLLVAFSTTALDKNPSFMLKVLEHILMTWPAPRPEHRAFNEAIKDFQSESMVELQRLASKVPDHLLAVYNQIEAKVNDMISSGTLDEKRQIAYRSFLFIIIHRASTIDPLTQLERLQDFVRPVKAQWENGDLKTALSSYSGFCELMGLDRAKQYLTSHRVHEVNDWGSCELDAEGLALQSELEERQKVRENHTIPLQTVFAANKAFLQMLPLRHTKSFLSFSVEKLEKSSAPFQVSYQLWHGSFPIILPDLLQMLSHAHASHNSDNWAELPIEMRSVVGAVLSDRFWQAGISEGSKDEFYARVLEKKNTLEGLASTIRGAVRFVRETCYAIIYCMSRLEMQFYGFSELPGPLAQALFQDSFHLSAHQQINLLNLVRYLVDDCPLEQREHFLPPLLAACFQQMDAKINLEWEKLERQQAIQAAGDALTEEMKSESILRQVTYTAVIMVADFLDPTKRN</sequence>
<dbReference type="GO" id="GO:0006611">
    <property type="term" value="P:protein export from nucleus"/>
    <property type="evidence" value="ECO:0007669"/>
    <property type="project" value="InterPro"/>
</dbReference>
<dbReference type="InterPro" id="IPR011989">
    <property type="entry name" value="ARM-like"/>
</dbReference>
<dbReference type="EMBL" id="QAPF01000892">
    <property type="protein sequence ID" value="TEA09789.1"/>
    <property type="molecule type" value="Genomic_DNA"/>
</dbReference>
<dbReference type="InterPro" id="IPR045478">
    <property type="entry name" value="Exportin-5_C"/>
</dbReference>
<dbReference type="Gene3D" id="1.25.10.10">
    <property type="entry name" value="Leucine-rich Repeat Variant"/>
    <property type="match status" value="1"/>
</dbReference>
<comment type="caution">
    <text evidence="3">The sequence shown here is derived from an EMBL/GenBank/DDBJ whole genome shotgun (WGS) entry which is preliminary data.</text>
</comment>
<organism evidence="3 4">
    <name type="scientific">Colletotrichum sidae</name>
    <dbReference type="NCBI Taxonomy" id="1347389"/>
    <lineage>
        <taxon>Eukaryota</taxon>
        <taxon>Fungi</taxon>
        <taxon>Dikarya</taxon>
        <taxon>Ascomycota</taxon>
        <taxon>Pezizomycotina</taxon>
        <taxon>Sordariomycetes</taxon>
        <taxon>Hypocreomycetidae</taxon>
        <taxon>Glomerellales</taxon>
        <taxon>Glomerellaceae</taxon>
        <taxon>Colletotrichum</taxon>
        <taxon>Colletotrichum orbiculare species complex</taxon>
    </lineage>
</organism>
<dbReference type="GO" id="GO:0005634">
    <property type="term" value="C:nucleus"/>
    <property type="evidence" value="ECO:0007669"/>
    <property type="project" value="TreeGrafter"/>
</dbReference>
<reference evidence="3 4" key="1">
    <citation type="submission" date="2018-11" db="EMBL/GenBank/DDBJ databases">
        <title>Genome sequence and assembly of Colletotrichum sidae.</title>
        <authorList>
            <person name="Gan P."/>
            <person name="Shirasu K."/>
        </authorList>
    </citation>
    <scope>NUCLEOTIDE SEQUENCE [LARGE SCALE GENOMIC DNA]</scope>
    <source>
        <strain evidence="3 4">CBS 518.97</strain>
    </source>
</reference>
<protein>
    <submittedName>
        <fullName evidence="3">Protein MSN5</fullName>
    </submittedName>
</protein>
<dbReference type="Proteomes" id="UP000295604">
    <property type="component" value="Unassembled WGS sequence"/>
</dbReference>
<feature type="domain" description="Importin N-terminal" evidence="2">
    <location>
        <begin position="38"/>
        <end position="124"/>
    </location>
</feature>
<dbReference type="PANTHER" id="PTHR11223:SF3">
    <property type="entry name" value="EXPORTIN-5"/>
    <property type="match status" value="1"/>
</dbReference>
<dbReference type="GO" id="GO:0003723">
    <property type="term" value="F:RNA binding"/>
    <property type="evidence" value="ECO:0007669"/>
    <property type="project" value="TreeGrafter"/>
</dbReference>
<dbReference type="GO" id="GO:0006405">
    <property type="term" value="P:RNA export from nucleus"/>
    <property type="evidence" value="ECO:0007669"/>
    <property type="project" value="TreeGrafter"/>
</dbReference>
<dbReference type="GO" id="GO:0042565">
    <property type="term" value="C:RNA nuclear export complex"/>
    <property type="evidence" value="ECO:0007669"/>
    <property type="project" value="TreeGrafter"/>
</dbReference>
<dbReference type="InterPro" id="IPR001494">
    <property type="entry name" value="Importin-beta_N"/>
</dbReference>
<dbReference type="PROSITE" id="PS50166">
    <property type="entry name" value="IMPORTIN_B_NT"/>
    <property type="match status" value="1"/>
</dbReference>
<dbReference type="SUPFAM" id="SSF48371">
    <property type="entry name" value="ARM repeat"/>
    <property type="match status" value="1"/>
</dbReference>
<accession>A0A4R8T2C0</accession>
<comment type="similarity">
    <text evidence="1">Belongs to the exportin family.</text>
</comment>
<name>A0A4R8T2C0_9PEZI</name>
<proteinExistence type="inferred from homology"/>
<dbReference type="GO" id="GO:0031267">
    <property type="term" value="F:small GTPase binding"/>
    <property type="evidence" value="ECO:0007669"/>
    <property type="project" value="InterPro"/>
</dbReference>
<dbReference type="GO" id="GO:0005049">
    <property type="term" value="F:nuclear export signal receptor activity"/>
    <property type="evidence" value="ECO:0007669"/>
    <property type="project" value="InterPro"/>
</dbReference>
<evidence type="ECO:0000313" key="3">
    <source>
        <dbReference type="EMBL" id="TEA09789.1"/>
    </source>
</evidence>
<dbReference type="InterPro" id="IPR016024">
    <property type="entry name" value="ARM-type_fold"/>
</dbReference>
<dbReference type="AlphaFoldDB" id="A0A4R8T2C0"/>
<dbReference type="Pfam" id="PF19273">
    <property type="entry name" value="Exportin-5"/>
    <property type="match status" value="1"/>
</dbReference>
<keyword evidence="4" id="KW-1185">Reference proteome</keyword>
<dbReference type="InterPro" id="IPR045065">
    <property type="entry name" value="XPO1/5"/>
</dbReference>
<dbReference type="PANTHER" id="PTHR11223">
    <property type="entry name" value="EXPORTIN 1/5"/>
    <property type="match status" value="1"/>
</dbReference>
<gene>
    <name evidence="3" type="primary">MSN5</name>
    <name evidence="3" type="ORF">C8034_v012058</name>
</gene>
<evidence type="ECO:0000256" key="1">
    <source>
        <dbReference type="ARBA" id="ARBA00009466"/>
    </source>
</evidence>